<feature type="non-terminal residue" evidence="2">
    <location>
        <position position="327"/>
    </location>
</feature>
<organism evidence="2">
    <name type="scientific">uncultured Acetobacteraceae bacterium</name>
    <dbReference type="NCBI Taxonomy" id="169975"/>
    <lineage>
        <taxon>Bacteria</taxon>
        <taxon>Pseudomonadati</taxon>
        <taxon>Pseudomonadota</taxon>
        <taxon>Alphaproteobacteria</taxon>
        <taxon>Acetobacterales</taxon>
        <taxon>Acetobacteraceae</taxon>
        <taxon>environmental samples</taxon>
    </lineage>
</organism>
<feature type="non-terminal residue" evidence="2">
    <location>
        <position position="1"/>
    </location>
</feature>
<feature type="compositionally biased region" description="Basic residues" evidence="1">
    <location>
        <begin position="264"/>
        <end position="301"/>
    </location>
</feature>
<reference evidence="2" key="1">
    <citation type="submission" date="2020-02" db="EMBL/GenBank/DDBJ databases">
        <authorList>
            <person name="Meier V. D."/>
        </authorList>
    </citation>
    <scope>NUCLEOTIDE SEQUENCE</scope>
    <source>
        <strain evidence="2">AVDCRST_MAG08</strain>
    </source>
</reference>
<feature type="compositionally biased region" description="Basic and acidic residues" evidence="1">
    <location>
        <begin position="318"/>
        <end position="327"/>
    </location>
</feature>
<feature type="region of interest" description="Disordered" evidence="1">
    <location>
        <begin position="245"/>
        <end position="327"/>
    </location>
</feature>
<feature type="compositionally biased region" description="Gly residues" evidence="1">
    <location>
        <begin position="303"/>
        <end position="316"/>
    </location>
</feature>
<sequence>GTWRHSGRCIRGRRILLAPELGAGPRAAAAGLDPHRGARGLLRRRAARLLARERDRVGADARLRLRRHGHQARGRSGAVRRGGSRRRAGGAGAAERAGALHLGRLHPLAALALRPPLLRHRHVPGFGGQARRDHAGQQPPALLPGGRPPRRHRPRTHRLDEHRCFGHGSAADRPARGRRALLLHPPLLPEQGGAPRGRGDRGAALRGDGLRHLRRFPGRHRRHDRKEPGLGATLLARRAAELRVVQRQPGRGLPPARAAQPRGRAGRLRRQLARHHGLRFQRPPAAHRPRPLRRGAPRLHLARGGGKPATSGGVGPDTGDRHQPAAM</sequence>
<protein>
    <submittedName>
        <fullName evidence="2">Hydroxymethylpyrimidine ABC transporter, substrate-binding component</fullName>
    </submittedName>
</protein>
<accession>A0A6J4ITF6</accession>
<dbReference type="EMBL" id="CADCTG010000189">
    <property type="protein sequence ID" value="CAA9258770.1"/>
    <property type="molecule type" value="Genomic_DNA"/>
</dbReference>
<feature type="region of interest" description="Disordered" evidence="1">
    <location>
        <begin position="122"/>
        <end position="173"/>
    </location>
</feature>
<feature type="compositionally biased region" description="Low complexity" evidence="1">
    <location>
        <begin position="245"/>
        <end position="263"/>
    </location>
</feature>
<evidence type="ECO:0000256" key="1">
    <source>
        <dbReference type="SAM" id="MobiDB-lite"/>
    </source>
</evidence>
<feature type="region of interest" description="Disordered" evidence="1">
    <location>
        <begin position="186"/>
        <end position="207"/>
    </location>
</feature>
<dbReference type="AlphaFoldDB" id="A0A6J4ITF6"/>
<feature type="compositionally biased region" description="Basic and acidic residues" evidence="1">
    <location>
        <begin position="197"/>
        <end position="207"/>
    </location>
</feature>
<evidence type="ECO:0000313" key="2">
    <source>
        <dbReference type="EMBL" id="CAA9258770.1"/>
    </source>
</evidence>
<feature type="region of interest" description="Disordered" evidence="1">
    <location>
        <begin position="65"/>
        <end position="95"/>
    </location>
</feature>
<gene>
    <name evidence="2" type="ORF">AVDCRST_MAG08-2565</name>
</gene>
<name>A0A6J4ITF6_9PROT</name>
<feature type="compositionally biased region" description="Low complexity" evidence="1">
    <location>
        <begin position="136"/>
        <end position="145"/>
    </location>
</feature>
<proteinExistence type="predicted"/>